<gene>
    <name evidence="2" type="ORF">AGERDE_LOCUS7620</name>
</gene>
<dbReference type="InterPro" id="IPR000639">
    <property type="entry name" value="Epox_hydrolase-like"/>
</dbReference>
<dbReference type="GO" id="GO:0003824">
    <property type="term" value="F:catalytic activity"/>
    <property type="evidence" value="ECO:0007669"/>
    <property type="project" value="InterPro"/>
</dbReference>
<organism evidence="2 3">
    <name type="scientific">Ambispora gerdemannii</name>
    <dbReference type="NCBI Taxonomy" id="144530"/>
    <lineage>
        <taxon>Eukaryota</taxon>
        <taxon>Fungi</taxon>
        <taxon>Fungi incertae sedis</taxon>
        <taxon>Mucoromycota</taxon>
        <taxon>Glomeromycotina</taxon>
        <taxon>Glomeromycetes</taxon>
        <taxon>Archaeosporales</taxon>
        <taxon>Ambisporaceae</taxon>
        <taxon>Ambispora</taxon>
    </lineage>
</organism>
<evidence type="ECO:0000313" key="2">
    <source>
        <dbReference type="EMBL" id="CAG8570626.1"/>
    </source>
</evidence>
<dbReference type="OrthoDB" id="408373at2759"/>
<proteinExistence type="predicted"/>
<reference evidence="2" key="1">
    <citation type="submission" date="2021-06" db="EMBL/GenBank/DDBJ databases">
        <authorList>
            <person name="Kallberg Y."/>
            <person name="Tangrot J."/>
            <person name="Rosling A."/>
        </authorList>
    </citation>
    <scope>NUCLEOTIDE SEQUENCE</scope>
    <source>
        <strain evidence="2">MT106</strain>
    </source>
</reference>
<dbReference type="InterPro" id="IPR000073">
    <property type="entry name" value="AB_hydrolase_1"/>
</dbReference>
<sequence length="312" mass="34681">MSSPTQTSSSSSERAISQLSVEQSANAFRSIFPLTATQFVASPTPDAASYIAYEDTGDIGENLPVLFFVPGMGELRQTYRFIAPHFNREGHRVLCMDLRGAGQSTANFTNYTPEDVVTDMIRVLDHAQIKSPIVIIGNSLAGASANIFASKYPEKVQNIILINGIVRDMPADKFFRPASRLLFLPIWGTTVWLTYWHTLFPDPSQKPADFEIYATALKKNLYESGRLYALKMYAQATKEPAWECATQVTCPVLTIYGSKDPDYPDPAGEPEIVRPRYAKAKSFKSVVLDGLGHYPHVEDPQKVIKLISEFLS</sequence>
<dbReference type="AlphaFoldDB" id="A0A9N9BJ71"/>
<keyword evidence="3" id="KW-1185">Reference proteome</keyword>
<dbReference type="PRINTS" id="PR00111">
    <property type="entry name" value="ABHYDROLASE"/>
</dbReference>
<name>A0A9N9BJ71_9GLOM</name>
<dbReference type="Gene3D" id="3.40.50.1820">
    <property type="entry name" value="alpha/beta hydrolase"/>
    <property type="match status" value="1"/>
</dbReference>
<dbReference type="PRINTS" id="PR00412">
    <property type="entry name" value="EPOXHYDRLASE"/>
</dbReference>
<dbReference type="PANTHER" id="PTHR43798:SF33">
    <property type="entry name" value="HYDROLASE, PUTATIVE (AFU_ORTHOLOGUE AFUA_2G14860)-RELATED"/>
    <property type="match status" value="1"/>
</dbReference>
<dbReference type="Proteomes" id="UP000789831">
    <property type="component" value="Unassembled WGS sequence"/>
</dbReference>
<dbReference type="EMBL" id="CAJVPL010001426">
    <property type="protein sequence ID" value="CAG8570626.1"/>
    <property type="molecule type" value="Genomic_DNA"/>
</dbReference>
<dbReference type="GO" id="GO:0016020">
    <property type="term" value="C:membrane"/>
    <property type="evidence" value="ECO:0007669"/>
    <property type="project" value="TreeGrafter"/>
</dbReference>
<feature type="domain" description="AB hydrolase-1" evidence="1">
    <location>
        <begin position="64"/>
        <end position="174"/>
    </location>
</feature>
<protein>
    <submittedName>
        <fullName evidence="2">10825_t:CDS:1</fullName>
    </submittedName>
</protein>
<dbReference type="Pfam" id="PF00561">
    <property type="entry name" value="Abhydrolase_1"/>
    <property type="match status" value="1"/>
</dbReference>
<evidence type="ECO:0000259" key="1">
    <source>
        <dbReference type="Pfam" id="PF00561"/>
    </source>
</evidence>
<evidence type="ECO:0000313" key="3">
    <source>
        <dbReference type="Proteomes" id="UP000789831"/>
    </source>
</evidence>
<comment type="caution">
    <text evidence="2">The sequence shown here is derived from an EMBL/GenBank/DDBJ whole genome shotgun (WGS) entry which is preliminary data.</text>
</comment>
<dbReference type="InterPro" id="IPR029058">
    <property type="entry name" value="AB_hydrolase_fold"/>
</dbReference>
<dbReference type="SUPFAM" id="SSF53474">
    <property type="entry name" value="alpha/beta-Hydrolases"/>
    <property type="match status" value="1"/>
</dbReference>
<dbReference type="PANTHER" id="PTHR43798">
    <property type="entry name" value="MONOACYLGLYCEROL LIPASE"/>
    <property type="match status" value="1"/>
</dbReference>
<dbReference type="InterPro" id="IPR050266">
    <property type="entry name" value="AB_hydrolase_sf"/>
</dbReference>
<accession>A0A9N9BJ71</accession>